<evidence type="ECO:0000313" key="1">
    <source>
        <dbReference type="EMBL" id="MXP74989.1"/>
    </source>
</evidence>
<gene>
    <name evidence="1" type="ORF">GN277_06225</name>
</gene>
<dbReference type="EMBL" id="WUQX01000001">
    <property type="protein sequence ID" value="MXP74989.1"/>
    <property type="molecule type" value="Genomic_DNA"/>
</dbReference>
<keyword evidence="2" id="KW-1185">Reference proteome</keyword>
<sequence>MEKKYLIWGTGNIAKLFLSTHINEFFFRNEIVAFADNDIKKKGKLFFDKKIILPYEIEEYTFDVILICCSAEKSIIRQIREQLKFQGMVLTMKDILIAMYSFYHDELRIYDKKIVVVGNPNNRETNLSRVYIFKEAEYVEINQVEKLKSMEYDYVLCTWPSEYWHISSDKRYEIVERKLIEKIVEAGGVDRKLVLTFSVTGIYWSVDKRYSLGEENPRQVFLLIKPGVGTVGLGGVILQVIPNIVYAKRNRMIPVIDMESFKNSYVAQDRIGKESGWEKFFKQPGQWHVRDIQRSKNIVESMVKRPNITIDEEDLNKYLEAQPILKKEVDEYCNTYFIGSRRILGVLVRGSDYVIMKPYAHCIQPDIGDMLRVVREKFESGGYDLIYLCTEEEAVVNLFNEEFGKKVFYYPSKRVECAVKGYLSESSMYREQNLYRVGADYWITLNALSKCNALVAGDCSGTQVAILLNQSRYEDIYVFKLGRYGIDDIVSEGKGEFSEASKT</sequence>
<organism evidence="1 2">
    <name type="scientific">Sporofaciens musculi</name>
    <dbReference type="NCBI Taxonomy" id="2681861"/>
    <lineage>
        <taxon>Bacteria</taxon>
        <taxon>Bacillati</taxon>
        <taxon>Bacillota</taxon>
        <taxon>Clostridia</taxon>
        <taxon>Lachnospirales</taxon>
        <taxon>Lachnospiraceae</taxon>
        <taxon>Sporofaciens</taxon>
    </lineage>
</organism>
<comment type="caution">
    <text evidence="1">The sequence shown here is derived from an EMBL/GenBank/DDBJ whole genome shotgun (WGS) entry which is preliminary data.</text>
</comment>
<dbReference type="AlphaFoldDB" id="A0A7X3MEL2"/>
<proteinExistence type="predicted"/>
<reference evidence="1 2" key="1">
    <citation type="submission" date="2019-12" db="EMBL/GenBank/DDBJ databases">
        <title>Sporaefaciens musculi gen. nov., sp. nov., a novel bacterium isolated from the caecum of an obese mouse.</title>
        <authorList>
            <person name="Rasmussen T.S."/>
            <person name="Streidl T."/>
            <person name="Hitch T.C.A."/>
            <person name="Wortmann E."/>
            <person name="Deptula P."/>
            <person name="Hansen M."/>
            <person name="Nielsen D.S."/>
            <person name="Clavel T."/>
            <person name="Vogensen F.K."/>
        </authorList>
    </citation>
    <scope>NUCLEOTIDE SEQUENCE [LARGE SCALE GENOMIC DNA]</scope>
    <source>
        <strain evidence="1 2">WCA-9-b2</strain>
    </source>
</reference>
<accession>A0A7X3MEL2</accession>
<dbReference type="Gene3D" id="3.40.50.11350">
    <property type="match status" value="1"/>
</dbReference>
<dbReference type="RefSeq" id="WP_159750306.1">
    <property type="nucleotide sequence ID" value="NZ_WUQX01000001.1"/>
</dbReference>
<dbReference type="Gene3D" id="3.40.50.720">
    <property type="entry name" value="NAD(P)-binding Rossmann-like Domain"/>
    <property type="match status" value="1"/>
</dbReference>
<dbReference type="Proteomes" id="UP000460412">
    <property type="component" value="Unassembled WGS sequence"/>
</dbReference>
<evidence type="ECO:0000313" key="2">
    <source>
        <dbReference type="Proteomes" id="UP000460412"/>
    </source>
</evidence>
<protein>
    <submittedName>
        <fullName evidence="1">Uncharacterized protein</fullName>
    </submittedName>
</protein>
<name>A0A7X3MEL2_9FIRM</name>